<keyword evidence="4" id="KW-0551">Lipid droplet</keyword>
<evidence type="ECO:0000256" key="8">
    <source>
        <dbReference type="ARBA" id="ARBA00023136"/>
    </source>
</evidence>
<feature type="transmembrane region" description="Helical" evidence="9">
    <location>
        <begin position="91"/>
        <end position="116"/>
    </location>
</feature>
<dbReference type="GO" id="GO:0005811">
    <property type="term" value="C:lipid droplet"/>
    <property type="evidence" value="ECO:0007669"/>
    <property type="project" value="UniProtKB-SubCell"/>
</dbReference>
<evidence type="ECO:0000256" key="6">
    <source>
        <dbReference type="ARBA" id="ARBA00022824"/>
    </source>
</evidence>
<evidence type="ECO:0000313" key="10">
    <source>
        <dbReference type="Ensembl" id="ENSMALP00000026554.1"/>
    </source>
</evidence>
<evidence type="ECO:0000256" key="4">
    <source>
        <dbReference type="ARBA" id="ARBA00022677"/>
    </source>
</evidence>
<keyword evidence="5 9" id="KW-0812">Transmembrane</keyword>
<feature type="transmembrane region" description="Helical" evidence="9">
    <location>
        <begin position="64"/>
        <end position="85"/>
    </location>
</feature>
<name>A0A3Q3K1H8_MONAL</name>
<protein>
    <submittedName>
        <fullName evidence="10">Uncharacterized protein</fullName>
    </submittedName>
</protein>
<dbReference type="GO" id="GO:0005789">
    <property type="term" value="C:endoplasmic reticulum membrane"/>
    <property type="evidence" value="ECO:0007669"/>
    <property type="project" value="UniProtKB-SubCell"/>
</dbReference>
<comment type="subcellular location">
    <subcellularLocation>
        <location evidence="1">Endoplasmic reticulum membrane</location>
        <topology evidence="1">Multi-pass membrane protein</topology>
    </subcellularLocation>
    <subcellularLocation>
        <location evidence="2">Lipid droplet</location>
    </subcellularLocation>
</comment>
<reference evidence="10" key="2">
    <citation type="submission" date="2025-09" db="UniProtKB">
        <authorList>
            <consortium name="Ensembl"/>
        </authorList>
    </citation>
    <scope>IDENTIFICATION</scope>
</reference>
<dbReference type="InterPro" id="IPR029709">
    <property type="entry name" value="LDAF1"/>
</dbReference>
<keyword evidence="6" id="KW-0256">Endoplasmic reticulum</keyword>
<evidence type="ECO:0000256" key="2">
    <source>
        <dbReference type="ARBA" id="ARBA00004502"/>
    </source>
</evidence>
<keyword evidence="11" id="KW-1185">Reference proteome</keyword>
<evidence type="ECO:0000256" key="3">
    <source>
        <dbReference type="ARBA" id="ARBA00007618"/>
    </source>
</evidence>
<evidence type="ECO:0000256" key="9">
    <source>
        <dbReference type="SAM" id="Phobius"/>
    </source>
</evidence>
<keyword evidence="7 9" id="KW-1133">Transmembrane helix</keyword>
<dbReference type="Pfam" id="PF16015">
    <property type="entry name" value="Promethin"/>
    <property type="match status" value="1"/>
</dbReference>
<evidence type="ECO:0000256" key="7">
    <source>
        <dbReference type="ARBA" id="ARBA00022989"/>
    </source>
</evidence>
<comment type="similarity">
    <text evidence="3">Belongs to the LDAF1 family.</text>
</comment>
<dbReference type="PANTHER" id="PTHR14275">
    <property type="entry name" value="PROMETHIN"/>
    <property type="match status" value="1"/>
</dbReference>
<dbReference type="PANTHER" id="PTHR14275:SF0">
    <property type="entry name" value="LIPID DROPLET ASSEMBLY FACTOR 1"/>
    <property type="match status" value="1"/>
</dbReference>
<organism evidence="10 11">
    <name type="scientific">Monopterus albus</name>
    <name type="common">Swamp eel</name>
    <dbReference type="NCBI Taxonomy" id="43700"/>
    <lineage>
        <taxon>Eukaryota</taxon>
        <taxon>Metazoa</taxon>
        <taxon>Chordata</taxon>
        <taxon>Craniata</taxon>
        <taxon>Vertebrata</taxon>
        <taxon>Euteleostomi</taxon>
        <taxon>Actinopterygii</taxon>
        <taxon>Neopterygii</taxon>
        <taxon>Teleostei</taxon>
        <taxon>Neoteleostei</taxon>
        <taxon>Acanthomorphata</taxon>
        <taxon>Anabantaria</taxon>
        <taxon>Synbranchiformes</taxon>
        <taxon>Synbranchidae</taxon>
        <taxon>Monopterus</taxon>
    </lineage>
</organism>
<dbReference type="Proteomes" id="UP000261600">
    <property type="component" value="Unplaced"/>
</dbReference>
<evidence type="ECO:0000256" key="5">
    <source>
        <dbReference type="ARBA" id="ARBA00022692"/>
    </source>
</evidence>
<keyword evidence="8 9" id="KW-0472">Membrane</keyword>
<accession>A0A3Q3K1H8</accession>
<dbReference type="AlphaFoldDB" id="A0A3Q3K1H8"/>
<feature type="transmembrane region" description="Helical" evidence="9">
    <location>
        <begin position="32"/>
        <end position="57"/>
    </location>
</feature>
<proteinExistence type="inferred from homology"/>
<dbReference type="Ensembl" id="ENSMALT00000027039.1">
    <property type="protein sequence ID" value="ENSMALP00000026554.1"/>
    <property type="gene ID" value="ENSMALG00000018424.1"/>
</dbReference>
<evidence type="ECO:0000313" key="11">
    <source>
        <dbReference type="Proteomes" id="UP000261600"/>
    </source>
</evidence>
<evidence type="ECO:0000256" key="1">
    <source>
        <dbReference type="ARBA" id="ARBA00004477"/>
    </source>
</evidence>
<sequence length="133" mass="14506">MFCSPVASCWLNTPVARVMNTPVGQYLSSHPFLGLALMLFSTMAALPVGLFLVFALVTAVMSAVACYFSLPLSVFLLSVGGLTLLCVLSGLALFSTLVSFIINAFYFIIFTILSYYPQMTKSFTSTSQRSYYC</sequence>
<reference evidence="10" key="1">
    <citation type="submission" date="2025-08" db="UniProtKB">
        <authorList>
            <consortium name="Ensembl"/>
        </authorList>
    </citation>
    <scope>IDENTIFICATION</scope>
</reference>